<dbReference type="OrthoDB" id="3673901at2759"/>
<evidence type="ECO:0000313" key="3">
    <source>
        <dbReference type="EMBL" id="EOA86468.1"/>
    </source>
</evidence>
<organism evidence="3 4">
    <name type="scientific">Exserohilum turcicum (strain 28A)</name>
    <name type="common">Northern leaf blight fungus</name>
    <name type="synonym">Setosphaeria turcica</name>
    <dbReference type="NCBI Taxonomy" id="671987"/>
    <lineage>
        <taxon>Eukaryota</taxon>
        <taxon>Fungi</taxon>
        <taxon>Dikarya</taxon>
        <taxon>Ascomycota</taxon>
        <taxon>Pezizomycotina</taxon>
        <taxon>Dothideomycetes</taxon>
        <taxon>Pleosporomycetidae</taxon>
        <taxon>Pleosporales</taxon>
        <taxon>Pleosporineae</taxon>
        <taxon>Pleosporaceae</taxon>
        <taxon>Exserohilum</taxon>
    </lineage>
</organism>
<keyword evidence="4" id="KW-1185">Reference proteome</keyword>
<protein>
    <recommendedName>
        <fullName evidence="2">DUF7730 domain-containing protein</fullName>
    </recommendedName>
</protein>
<dbReference type="PANTHER" id="PTHR38790:SF4">
    <property type="entry name" value="2EXR DOMAIN-CONTAINING PROTEIN"/>
    <property type="match status" value="1"/>
</dbReference>
<dbReference type="GeneID" id="19404496"/>
<evidence type="ECO:0000313" key="4">
    <source>
        <dbReference type="Proteomes" id="UP000016935"/>
    </source>
</evidence>
<dbReference type="InterPro" id="IPR056632">
    <property type="entry name" value="DUF7730"/>
</dbReference>
<evidence type="ECO:0000256" key="1">
    <source>
        <dbReference type="SAM" id="MobiDB-lite"/>
    </source>
</evidence>
<feature type="domain" description="DUF7730" evidence="2">
    <location>
        <begin position="76"/>
        <end position="283"/>
    </location>
</feature>
<reference evidence="3 4" key="2">
    <citation type="journal article" date="2013" name="PLoS Genet.">
        <title>Comparative genome structure, secondary metabolite, and effector coding capacity across Cochliobolus pathogens.</title>
        <authorList>
            <person name="Condon B.J."/>
            <person name="Leng Y."/>
            <person name="Wu D."/>
            <person name="Bushley K.E."/>
            <person name="Ohm R.A."/>
            <person name="Otillar R."/>
            <person name="Martin J."/>
            <person name="Schackwitz W."/>
            <person name="Grimwood J."/>
            <person name="MohdZainudin N."/>
            <person name="Xue C."/>
            <person name="Wang R."/>
            <person name="Manning V.A."/>
            <person name="Dhillon B."/>
            <person name="Tu Z.J."/>
            <person name="Steffenson B.J."/>
            <person name="Salamov A."/>
            <person name="Sun H."/>
            <person name="Lowry S."/>
            <person name="LaButti K."/>
            <person name="Han J."/>
            <person name="Copeland A."/>
            <person name="Lindquist E."/>
            <person name="Barry K."/>
            <person name="Schmutz J."/>
            <person name="Baker S.E."/>
            <person name="Ciuffetti L.M."/>
            <person name="Grigoriev I.V."/>
            <person name="Zhong S."/>
            <person name="Turgeon B.G."/>
        </authorList>
    </citation>
    <scope>NUCLEOTIDE SEQUENCE [LARGE SCALE GENOMIC DNA]</scope>
    <source>
        <strain evidence="4">28A</strain>
    </source>
</reference>
<feature type="region of interest" description="Disordered" evidence="1">
    <location>
        <begin position="1"/>
        <end position="28"/>
    </location>
</feature>
<gene>
    <name evidence="3" type="ORF">SETTUDRAFT_39595</name>
</gene>
<evidence type="ECO:0000259" key="2">
    <source>
        <dbReference type="Pfam" id="PF24864"/>
    </source>
</evidence>
<accession>R0K003</accession>
<dbReference type="EMBL" id="KB908593">
    <property type="protein sequence ID" value="EOA86468.1"/>
    <property type="molecule type" value="Genomic_DNA"/>
</dbReference>
<dbReference type="PANTHER" id="PTHR38790">
    <property type="entry name" value="2EXR DOMAIN-CONTAINING PROTEIN-RELATED"/>
    <property type="match status" value="1"/>
</dbReference>
<sequence length="300" mass="34053">MPPDWAFSNNSSTCSLAPGSHQSKTMDPLHRLTRRLSKLSSAGTSANGQYKHDSGSGSGDAIHAAATVQDVITTSNEQNSQFLRLPAHLRQLIYQYVLGGVRIRVCDTHNCRRRHKCRNRGRKLHYATYFHLRRRHVALLSTCRQVHAEARLLPFSLNEFHGDHWDVQLAVYYRLTDAQVGAMTTLRVYFKYGDVVYYPALGPSNSSLSLGQDALATLRVLGHLRSLRTIIVEWVGYHDWAHDWPMVQRSMAFLVFEELQRVRRGADIEVQVTECSVVADSDISTETTVQNKQRLVSFML</sequence>
<feature type="compositionally biased region" description="Polar residues" evidence="1">
    <location>
        <begin position="7"/>
        <end position="25"/>
    </location>
</feature>
<dbReference type="Proteomes" id="UP000016935">
    <property type="component" value="Unassembled WGS sequence"/>
</dbReference>
<proteinExistence type="predicted"/>
<dbReference type="RefSeq" id="XP_008025919.1">
    <property type="nucleotide sequence ID" value="XM_008027728.1"/>
</dbReference>
<dbReference type="AlphaFoldDB" id="R0K003"/>
<dbReference type="Pfam" id="PF24864">
    <property type="entry name" value="DUF7730"/>
    <property type="match status" value="1"/>
</dbReference>
<reference evidence="3 4" key="1">
    <citation type="journal article" date="2012" name="PLoS Pathog.">
        <title>Diverse lifestyles and strategies of plant pathogenesis encoded in the genomes of eighteen Dothideomycetes fungi.</title>
        <authorList>
            <person name="Ohm R.A."/>
            <person name="Feau N."/>
            <person name="Henrissat B."/>
            <person name="Schoch C.L."/>
            <person name="Horwitz B.A."/>
            <person name="Barry K.W."/>
            <person name="Condon B.J."/>
            <person name="Copeland A.C."/>
            <person name="Dhillon B."/>
            <person name="Glaser F."/>
            <person name="Hesse C.N."/>
            <person name="Kosti I."/>
            <person name="LaButti K."/>
            <person name="Lindquist E.A."/>
            <person name="Lucas S."/>
            <person name="Salamov A.A."/>
            <person name="Bradshaw R.E."/>
            <person name="Ciuffetti L."/>
            <person name="Hamelin R.C."/>
            <person name="Kema G.H.J."/>
            <person name="Lawrence C."/>
            <person name="Scott J.A."/>
            <person name="Spatafora J.W."/>
            <person name="Turgeon B.G."/>
            <person name="de Wit P.J.G.M."/>
            <person name="Zhong S."/>
            <person name="Goodwin S.B."/>
            <person name="Grigoriev I.V."/>
        </authorList>
    </citation>
    <scope>NUCLEOTIDE SEQUENCE [LARGE SCALE GENOMIC DNA]</scope>
    <source>
        <strain evidence="4">28A</strain>
    </source>
</reference>
<dbReference type="HOGENOM" id="CLU_1053713_0_0_1"/>
<name>R0K003_EXST2</name>